<dbReference type="EMBL" id="JANPWB010000001">
    <property type="protein sequence ID" value="KAJ1217037.1"/>
    <property type="molecule type" value="Genomic_DNA"/>
</dbReference>
<accession>A0AAV7WWG7</accession>
<evidence type="ECO:0000313" key="1">
    <source>
        <dbReference type="EMBL" id="KAJ1217037.1"/>
    </source>
</evidence>
<name>A0AAV7WWG7_PLEWA</name>
<comment type="caution">
    <text evidence="1">The sequence shown here is derived from an EMBL/GenBank/DDBJ whole genome shotgun (WGS) entry which is preliminary data.</text>
</comment>
<organism evidence="1 2">
    <name type="scientific">Pleurodeles waltl</name>
    <name type="common">Iberian ribbed newt</name>
    <dbReference type="NCBI Taxonomy" id="8319"/>
    <lineage>
        <taxon>Eukaryota</taxon>
        <taxon>Metazoa</taxon>
        <taxon>Chordata</taxon>
        <taxon>Craniata</taxon>
        <taxon>Vertebrata</taxon>
        <taxon>Euteleostomi</taxon>
        <taxon>Amphibia</taxon>
        <taxon>Batrachia</taxon>
        <taxon>Caudata</taxon>
        <taxon>Salamandroidea</taxon>
        <taxon>Salamandridae</taxon>
        <taxon>Pleurodelinae</taxon>
        <taxon>Pleurodeles</taxon>
    </lineage>
</organism>
<dbReference type="AlphaFoldDB" id="A0AAV7WWG7"/>
<evidence type="ECO:0000313" key="2">
    <source>
        <dbReference type="Proteomes" id="UP001066276"/>
    </source>
</evidence>
<keyword evidence="2" id="KW-1185">Reference proteome</keyword>
<gene>
    <name evidence="1" type="ORF">NDU88_004633</name>
</gene>
<protein>
    <submittedName>
        <fullName evidence="1">Uncharacterized protein</fullName>
    </submittedName>
</protein>
<reference evidence="1" key="1">
    <citation type="journal article" date="2022" name="bioRxiv">
        <title>Sequencing and chromosome-scale assembly of the giantPleurodeles waltlgenome.</title>
        <authorList>
            <person name="Brown T."/>
            <person name="Elewa A."/>
            <person name="Iarovenko S."/>
            <person name="Subramanian E."/>
            <person name="Araus A.J."/>
            <person name="Petzold A."/>
            <person name="Susuki M."/>
            <person name="Suzuki K.-i.T."/>
            <person name="Hayashi T."/>
            <person name="Toyoda A."/>
            <person name="Oliveira C."/>
            <person name="Osipova E."/>
            <person name="Leigh N.D."/>
            <person name="Simon A."/>
            <person name="Yun M.H."/>
        </authorList>
    </citation>
    <scope>NUCLEOTIDE SEQUENCE</scope>
    <source>
        <strain evidence="1">20211129_DDA</strain>
        <tissue evidence="1">Liver</tissue>
    </source>
</reference>
<proteinExistence type="predicted"/>
<sequence length="106" mass="11841">MMAGWKNPSRQVARLMVIQSHLILGAVPVPALPTGVVMYGSARQYRSTPDQLGPVVCDARCPSLLSCASVRSKCERDPQCVRRHHNKELCPLDDGCILPFYQHTFY</sequence>
<dbReference type="Proteomes" id="UP001066276">
    <property type="component" value="Chromosome 1_1"/>
</dbReference>